<dbReference type="eggNOG" id="KOG0908">
    <property type="taxonomic scope" value="Eukaryota"/>
</dbReference>
<sequence>MLSGVTAAAPAAPKTWGSVRHVVGGAVELRSLLEEAKAAGALTVVDWSMTTCGPCQRIKPIYEQMARTRPTALFVGVDTHASPLNAALAREAAVSAFPTFHFYVDMQRKADLVGADTARLAMMVQQH</sequence>
<dbReference type="EMBL" id="CP001327">
    <property type="protein sequence ID" value="ACO64415.1"/>
    <property type="molecule type" value="Genomic_DNA"/>
</dbReference>
<dbReference type="STRING" id="296587.C1E7Y1"/>
<dbReference type="InterPro" id="IPR036249">
    <property type="entry name" value="Thioredoxin-like_sf"/>
</dbReference>
<dbReference type="RefSeq" id="XP_002503157.1">
    <property type="nucleotide sequence ID" value="XM_002503111.1"/>
</dbReference>
<name>C1E7Y1_MICCC</name>
<organism evidence="3 4">
    <name type="scientific">Micromonas commoda (strain RCC299 / NOUM17 / CCMP2709)</name>
    <name type="common">Picoplanktonic green alga</name>
    <dbReference type="NCBI Taxonomy" id="296587"/>
    <lineage>
        <taxon>Eukaryota</taxon>
        <taxon>Viridiplantae</taxon>
        <taxon>Chlorophyta</taxon>
        <taxon>Mamiellophyceae</taxon>
        <taxon>Mamiellales</taxon>
        <taxon>Mamiellaceae</taxon>
        <taxon>Micromonas</taxon>
    </lineage>
</organism>
<dbReference type="AlphaFoldDB" id="C1E7Y1"/>
<dbReference type="CDD" id="cd02947">
    <property type="entry name" value="TRX_family"/>
    <property type="match status" value="1"/>
</dbReference>
<keyword evidence="4" id="KW-1185">Reference proteome</keyword>
<gene>
    <name evidence="3" type="ORF">MICPUN_82546</name>
</gene>
<dbReference type="KEGG" id="mis:MICPUN_82546"/>
<keyword evidence="1" id="KW-1015">Disulfide bond</keyword>
<dbReference type="Proteomes" id="UP000002009">
    <property type="component" value="Chromosome 6"/>
</dbReference>
<proteinExistence type="predicted"/>
<dbReference type="Pfam" id="PF00085">
    <property type="entry name" value="Thioredoxin"/>
    <property type="match status" value="1"/>
</dbReference>
<dbReference type="OMA" id="DWSMTTC"/>
<dbReference type="Gene3D" id="3.40.30.10">
    <property type="entry name" value="Glutaredoxin"/>
    <property type="match status" value="1"/>
</dbReference>
<reference evidence="3 4" key="1">
    <citation type="journal article" date="2009" name="Science">
        <title>Green evolution and dynamic adaptations revealed by genomes of the marine picoeukaryotes Micromonas.</title>
        <authorList>
            <person name="Worden A.Z."/>
            <person name="Lee J.H."/>
            <person name="Mock T."/>
            <person name="Rouze P."/>
            <person name="Simmons M.P."/>
            <person name="Aerts A.L."/>
            <person name="Allen A.E."/>
            <person name="Cuvelier M.L."/>
            <person name="Derelle E."/>
            <person name="Everett M.V."/>
            <person name="Foulon E."/>
            <person name="Grimwood J."/>
            <person name="Gundlach H."/>
            <person name="Henrissat B."/>
            <person name="Napoli C."/>
            <person name="McDonald S.M."/>
            <person name="Parker M.S."/>
            <person name="Rombauts S."/>
            <person name="Salamov A."/>
            <person name="Von Dassow P."/>
            <person name="Badger J.H."/>
            <person name="Coutinho P.M."/>
            <person name="Demir E."/>
            <person name="Dubchak I."/>
            <person name="Gentemann C."/>
            <person name="Eikrem W."/>
            <person name="Gready J.E."/>
            <person name="John U."/>
            <person name="Lanier W."/>
            <person name="Lindquist E.A."/>
            <person name="Lucas S."/>
            <person name="Mayer K.F."/>
            <person name="Moreau H."/>
            <person name="Not F."/>
            <person name="Otillar R."/>
            <person name="Panaud O."/>
            <person name="Pangilinan J."/>
            <person name="Paulsen I."/>
            <person name="Piegu B."/>
            <person name="Poliakov A."/>
            <person name="Robbens S."/>
            <person name="Schmutz J."/>
            <person name="Toulza E."/>
            <person name="Wyss T."/>
            <person name="Zelensky A."/>
            <person name="Zhou K."/>
            <person name="Armbrust E.V."/>
            <person name="Bhattacharya D."/>
            <person name="Goodenough U.W."/>
            <person name="Van de Peer Y."/>
            <person name="Grigoriev I.V."/>
        </authorList>
    </citation>
    <scope>NUCLEOTIDE SEQUENCE [LARGE SCALE GENOMIC DNA]</scope>
    <source>
        <strain evidence="4">RCC299 / NOUM17</strain>
    </source>
</reference>
<dbReference type="InterPro" id="IPR013766">
    <property type="entry name" value="Thioredoxin_domain"/>
</dbReference>
<dbReference type="InParanoid" id="C1E7Y1"/>
<evidence type="ECO:0000256" key="1">
    <source>
        <dbReference type="ARBA" id="ARBA00023157"/>
    </source>
</evidence>
<dbReference type="PANTHER" id="PTHR46115">
    <property type="entry name" value="THIOREDOXIN-LIKE PROTEIN 1"/>
    <property type="match status" value="1"/>
</dbReference>
<feature type="non-terminal residue" evidence="3">
    <location>
        <position position="127"/>
    </location>
</feature>
<evidence type="ECO:0000313" key="4">
    <source>
        <dbReference type="Proteomes" id="UP000002009"/>
    </source>
</evidence>
<dbReference type="PROSITE" id="PS51352">
    <property type="entry name" value="THIOREDOXIN_2"/>
    <property type="match status" value="1"/>
</dbReference>
<dbReference type="SUPFAM" id="SSF52833">
    <property type="entry name" value="Thioredoxin-like"/>
    <property type="match status" value="1"/>
</dbReference>
<protein>
    <recommendedName>
        <fullName evidence="2">Thioredoxin domain-containing protein</fullName>
    </recommendedName>
</protein>
<feature type="domain" description="Thioredoxin" evidence="2">
    <location>
        <begin position="1"/>
        <end position="127"/>
    </location>
</feature>
<evidence type="ECO:0000313" key="3">
    <source>
        <dbReference type="EMBL" id="ACO64415.1"/>
    </source>
</evidence>
<accession>C1E7Y1</accession>
<evidence type="ECO:0000259" key="2">
    <source>
        <dbReference type="PROSITE" id="PS51352"/>
    </source>
</evidence>
<dbReference type="OrthoDB" id="10263751at2759"/>
<dbReference type="GeneID" id="8244088"/>